<evidence type="ECO:0000256" key="5">
    <source>
        <dbReference type="ARBA" id="ARBA00023211"/>
    </source>
</evidence>
<dbReference type="InterPro" id="IPR000994">
    <property type="entry name" value="Pept_M24"/>
</dbReference>
<feature type="non-terminal residue" evidence="8">
    <location>
        <position position="182"/>
    </location>
</feature>
<comment type="cofactor">
    <cofactor evidence="1">
        <name>Mn(2+)</name>
        <dbReference type="ChEBI" id="CHEBI:29035"/>
    </cofactor>
</comment>
<accession>T0Z8K0</accession>
<dbReference type="PANTHER" id="PTHR43226:SF4">
    <property type="entry name" value="XAA-PRO AMINOPEPTIDASE 3"/>
    <property type="match status" value="1"/>
</dbReference>
<dbReference type="Pfam" id="PF05195">
    <property type="entry name" value="AMP_N"/>
    <property type="match status" value="1"/>
</dbReference>
<keyword evidence="5" id="KW-0464">Manganese</keyword>
<evidence type="ECO:0000256" key="4">
    <source>
        <dbReference type="ARBA" id="ARBA00022801"/>
    </source>
</evidence>
<reference evidence="8" key="2">
    <citation type="journal article" date="2014" name="ISME J.">
        <title>Microbial stratification in low pH oxic and suboxic macroscopic growths along an acid mine drainage.</title>
        <authorList>
            <person name="Mendez-Garcia C."/>
            <person name="Mesa V."/>
            <person name="Sprenger R.R."/>
            <person name="Richter M."/>
            <person name="Diez M.S."/>
            <person name="Solano J."/>
            <person name="Bargiela R."/>
            <person name="Golyshina O.V."/>
            <person name="Manteca A."/>
            <person name="Ramos J.L."/>
            <person name="Gallego J.R."/>
            <person name="Llorente I."/>
            <person name="Martins Dos Santos V.A."/>
            <person name="Jensen O.N."/>
            <person name="Pelaez A.I."/>
            <person name="Sanchez J."/>
            <person name="Ferrer M."/>
        </authorList>
    </citation>
    <scope>NUCLEOTIDE SEQUENCE</scope>
</reference>
<organism evidence="8">
    <name type="scientific">mine drainage metagenome</name>
    <dbReference type="NCBI Taxonomy" id="410659"/>
    <lineage>
        <taxon>unclassified sequences</taxon>
        <taxon>metagenomes</taxon>
        <taxon>ecological metagenomes</taxon>
    </lineage>
</organism>
<reference evidence="8" key="1">
    <citation type="submission" date="2013-08" db="EMBL/GenBank/DDBJ databases">
        <authorList>
            <person name="Mendez C."/>
            <person name="Richter M."/>
            <person name="Ferrer M."/>
            <person name="Sanchez J."/>
        </authorList>
    </citation>
    <scope>NUCLEOTIDE SEQUENCE</scope>
</reference>
<dbReference type="GO" id="GO:0070006">
    <property type="term" value="F:metalloaminopeptidase activity"/>
    <property type="evidence" value="ECO:0007669"/>
    <property type="project" value="InterPro"/>
</dbReference>
<evidence type="ECO:0000256" key="2">
    <source>
        <dbReference type="ARBA" id="ARBA00008766"/>
    </source>
</evidence>
<dbReference type="Pfam" id="PF00557">
    <property type="entry name" value="Peptidase_M24"/>
    <property type="match status" value="1"/>
</dbReference>
<dbReference type="PANTHER" id="PTHR43226">
    <property type="entry name" value="XAA-PRO AMINOPEPTIDASE 3"/>
    <property type="match status" value="1"/>
</dbReference>
<dbReference type="EMBL" id="AUZZ01007960">
    <property type="protein sequence ID" value="EQD40407.1"/>
    <property type="molecule type" value="Genomic_DNA"/>
</dbReference>
<dbReference type="InterPro" id="IPR052433">
    <property type="entry name" value="X-Pro_dipept-like"/>
</dbReference>
<name>T0Z8K0_9ZZZZ</name>
<keyword evidence="3" id="KW-0479">Metal-binding</keyword>
<dbReference type="GO" id="GO:0006508">
    <property type="term" value="P:proteolysis"/>
    <property type="evidence" value="ECO:0007669"/>
    <property type="project" value="TreeGrafter"/>
</dbReference>
<sequence length="182" mass="20532">MFLRPRDRVRETWTGRRLGPEGAIRELGADQAFPIGDLGKVLPGILEGAERIYYTMGQNEAFDHEILGWINRLRERSRQGVVAPEAFVSLDQLIHEMRLFKSAAEVVEMRKAARISVAAHRRVMARLEPGLHEYEVVAEVLHEFVREGFEEAYTTIAGGGANACVLHYVENRDVLHAGDLLL</sequence>
<dbReference type="SUPFAM" id="SSF53092">
    <property type="entry name" value="Creatinase/prolidase N-terminal domain"/>
    <property type="match status" value="1"/>
</dbReference>
<dbReference type="SUPFAM" id="SSF55920">
    <property type="entry name" value="Creatinase/aminopeptidase"/>
    <property type="match status" value="1"/>
</dbReference>
<feature type="domain" description="Peptidase M24" evidence="6">
    <location>
        <begin position="108"/>
        <end position="182"/>
    </location>
</feature>
<evidence type="ECO:0000259" key="6">
    <source>
        <dbReference type="Pfam" id="PF00557"/>
    </source>
</evidence>
<protein>
    <submittedName>
        <fullName evidence="8">Peptidase M24</fullName>
    </submittedName>
</protein>
<dbReference type="AlphaFoldDB" id="T0Z8K0"/>
<comment type="similarity">
    <text evidence="2">Belongs to the peptidase M24B family.</text>
</comment>
<feature type="domain" description="Aminopeptidase P N-terminal" evidence="7">
    <location>
        <begin position="1"/>
        <end position="53"/>
    </location>
</feature>
<keyword evidence="4" id="KW-0378">Hydrolase</keyword>
<evidence type="ECO:0000256" key="1">
    <source>
        <dbReference type="ARBA" id="ARBA00001936"/>
    </source>
</evidence>
<dbReference type="InterPro" id="IPR007865">
    <property type="entry name" value="Aminopep_P_N"/>
</dbReference>
<dbReference type="GO" id="GO:0005829">
    <property type="term" value="C:cytosol"/>
    <property type="evidence" value="ECO:0007669"/>
    <property type="project" value="TreeGrafter"/>
</dbReference>
<dbReference type="Gene3D" id="3.40.350.10">
    <property type="entry name" value="Creatinase/prolidase N-terminal domain"/>
    <property type="match status" value="1"/>
</dbReference>
<evidence type="ECO:0000256" key="3">
    <source>
        <dbReference type="ARBA" id="ARBA00022723"/>
    </source>
</evidence>
<gene>
    <name evidence="8" type="ORF">B2A_11040</name>
</gene>
<dbReference type="InterPro" id="IPR036005">
    <property type="entry name" value="Creatinase/aminopeptidase-like"/>
</dbReference>
<dbReference type="GO" id="GO:0030145">
    <property type="term" value="F:manganese ion binding"/>
    <property type="evidence" value="ECO:0007669"/>
    <property type="project" value="InterPro"/>
</dbReference>
<dbReference type="InterPro" id="IPR029149">
    <property type="entry name" value="Creatin/AminoP/Spt16_N"/>
</dbReference>
<dbReference type="Gene3D" id="3.90.230.10">
    <property type="entry name" value="Creatinase/methionine aminopeptidase superfamily"/>
    <property type="match status" value="1"/>
</dbReference>
<evidence type="ECO:0000259" key="7">
    <source>
        <dbReference type="Pfam" id="PF05195"/>
    </source>
</evidence>
<comment type="caution">
    <text evidence="8">The sequence shown here is derived from an EMBL/GenBank/DDBJ whole genome shotgun (WGS) entry which is preliminary data.</text>
</comment>
<evidence type="ECO:0000313" key="8">
    <source>
        <dbReference type="EMBL" id="EQD40407.1"/>
    </source>
</evidence>
<proteinExistence type="inferred from homology"/>